<evidence type="ECO:0000313" key="13">
    <source>
        <dbReference type="EMBL" id="RHW30082.1"/>
    </source>
</evidence>
<evidence type="ECO:0000256" key="5">
    <source>
        <dbReference type="ARBA" id="ARBA00022598"/>
    </source>
</evidence>
<dbReference type="SUPFAM" id="SSF56104">
    <property type="entry name" value="SAICAR synthase-like"/>
    <property type="match status" value="1"/>
</dbReference>
<evidence type="ECO:0000256" key="10">
    <source>
        <dbReference type="ARBA" id="ARBA00048475"/>
    </source>
</evidence>
<evidence type="ECO:0000256" key="8">
    <source>
        <dbReference type="ARBA" id="ARBA00022840"/>
    </source>
</evidence>
<keyword evidence="14" id="KW-1185">Reference proteome</keyword>
<dbReference type="InterPro" id="IPR050089">
    <property type="entry name" value="SAICAR_synthetase"/>
</dbReference>
<evidence type="ECO:0000256" key="3">
    <source>
        <dbReference type="ARBA" id="ARBA00012217"/>
    </source>
</evidence>
<dbReference type="PROSITE" id="PS01058">
    <property type="entry name" value="SAICAR_SYNTHETASE_2"/>
    <property type="match status" value="1"/>
</dbReference>
<dbReference type="UniPathway" id="UPA00074">
    <property type="reaction ID" value="UER00131"/>
</dbReference>
<comment type="pathway">
    <text evidence="1 11">Purine metabolism; IMP biosynthesis via de novo pathway; 5-amino-1-(5-phospho-D-ribosyl)imidazole-4-carboxamide from 5-amino-1-(5-phospho-D-ribosyl)imidazole-4-carboxylate: step 1/2.</text>
</comment>
<organism evidence="13 14">
    <name type="scientific">Oceanobacillus profundus</name>
    <dbReference type="NCBI Taxonomy" id="372463"/>
    <lineage>
        <taxon>Bacteria</taxon>
        <taxon>Bacillati</taxon>
        <taxon>Bacillota</taxon>
        <taxon>Bacilli</taxon>
        <taxon>Bacillales</taxon>
        <taxon>Bacillaceae</taxon>
        <taxon>Oceanobacillus</taxon>
    </lineage>
</organism>
<dbReference type="GO" id="GO:0004639">
    <property type="term" value="F:phosphoribosylaminoimidazolesuccinocarboxamide synthase activity"/>
    <property type="evidence" value="ECO:0007669"/>
    <property type="project" value="UniProtKB-UniRule"/>
</dbReference>
<dbReference type="EC" id="6.3.2.6" evidence="3 11"/>
<keyword evidence="7 11" id="KW-0658">Purine biosynthesis</keyword>
<dbReference type="PROSITE" id="PS01057">
    <property type="entry name" value="SAICAR_SYNTHETASE_1"/>
    <property type="match status" value="1"/>
</dbReference>
<reference evidence="13 14" key="1">
    <citation type="journal article" date="2007" name="Int. J. Syst. Evol. Microbiol.">
        <title>Oceanobacillus profundus sp. nov., isolated from a deep-sea sediment core.</title>
        <authorList>
            <person name="Kim Y.G."/>
            <person name="Choi D.H."/>
            <person name="Hyun S."/>
            <person name="Cho B.C."/>
        </authorList>
    </citation>
    <scope>NUCLEOTIDE SEQUENCE [LARGE SCALE GENOMIC DNA]</scope>
    <source>
        <strain evidence="13 14">DSM 18246</strain>
    </source>
</reference>
<evidence type="ECO:0000256" key="7">
    <source>
        <dbReference type="ARBA" id="ARBA00022755"/>
    </source>
</evidence>
<dbReference type="Gene3D" id="3.30.470.20">
    <property type="entry name" value="ATP-grasp fold, B domain"/>
    <property type="match status" value="1"/>
</dbReference>
<dbReference type="PANTHER" id="PTHR43599:SF3">
    <property type="entry name" value="SI:DKEY-6E2.2"/>
    <property type="match status" value="1"/>
</dbReference>
<dbReference type="HAMAP" id="MF_00137">
    <property type="entry name" value="SAICAR_synth"/>
    <property type="match status" value="1"/>
</dbReference>
<dbReference type="PANTHER" id="PTHR43599">
    <property type="entry name" value="MULTIFUNCTIONAL PROTEIN ADE2"/>
    <property type="match status" value="1"/>
</dbReference>
<evidence type="ECO:0000256" key="2">
    <source>
        <dbReference type="ARBA" id="ARBA00010190"/>
    </source>
</evidence>
<dbReference type="FunFam" id="3.30.470.20:FF:000006">
    <property type="entry name" value="Phosphoribosylaminoimidazole-succinocarboxamide synthase"/>
    <property type="match status" value="1"/>
</dbReference>
<accession>A0A417YBL6</accession>
<evidence type="ECO:0000313" key="14">
    <source>
        <dbReference type="Proteomes" id="UP000285456"/>
    </source>
</evidence>
<protein>
    <recommendedName>
        <fullName evidence="4 11">Phosphoribosylaminoimidazole-succinocarboxamide synthase</fullName>
        <ecNumber evidence="3 11">6.3.2.6</ecNumber>
    </recommendedName>
    <alternativeName>
        <fullName evidence="9 11">SAICAR synthetase</fullName>
    </alternativeName>
</protein>
<dbReference type="GO" id="GO:0005524">
    <property type="term" value="F:ATP binding"/>
    <property type="evidence" value="ECO:0007669"/>
    <property type="project" value="UniProtKB-KW"/>
</dbReference>
<dbReference type="InterPro" id="IPR001636">
    <property type="entry name" value="SAICAR_synth"/>
</dbReference>
<dbReference type="RefSeq" id="WP_095312620.1">
    <property type="nucleotide sequence ID" value="NZ_JAUOPF010000004.1"/>
</dbReference>
<dbReference type="GO" id="GO:0006189">
    <property type="term" value="P:'de novo' IMP biosynthetic process"/>
    <property type="evidence" value="ECO:0007669"/>
    <property type="project" value="UniProtKB-UniRule"/>
</dbReference>
<dbReference type="EMBL" id="QWEH01000016">
    <property type="protein sequence ID" value="RHW30082.1"/>
    <property type="molecule type" value="Genomic_DNA"/>
</dbReference>
<dbReference type="CDD" id="cd01415">
    <property type="entry name" value="SAICAR_synt_PurC"/>
    <property type="match status" value="1"/>
</dbReference>
<comment type="catalytic activity">
    <reaction evidence="10 11">
        <text>5-amino-1-(5-phospho-D-ribosyl)imidazole-4-carboxylate + L-aspartate + ATP = (2S)-2-[5-amino-1-(5-phospho-beta-D-ribosyl)imidazole-4-carboxamido]succinate + ADP + phosphate + 2 H(+)</text>
        <dbReference type="Rhea" id="RHEA:22628"/>
        <dbReference type="ChEBI" id="CHEBI:15378"/>
        <dbReference type="ChEBI" id="CHEBI:29991"/>
        <dbReference type="ChEBI" id="CHEBI:30616"/>
        <dbReference type="ChEBI" id="CHEBI:43474"/>
        <dbReference type="ChEBI" id="CHEBI:58443"/>
        <dbReference type="ChEBI" id="CHEBI:77657"/>
        <dbReference type="ChEBI" id="CHEBI:456216"/>
        <dbReference type="EC" id="6.3.2.6"/>
    </reaction>
</comment>
<dbReference type="InterPro" id="IPR028923">
    <property type="entry name" value="SAICAR_synt/ADE2_N"/>
</dbReference>
<keyword evidence="8 11" id="KW-0067">ATP-binding</keyword>
<dbReference type="InterPro" id="IPR033934">
    <property type="entry name" value="SAICAR_synt_PurC"/>
</dbReference>
<dbReference type="OrthoDB" id="9801549at2"/>
<proteinExistence type="inferred from homology"/>
<evidence type="ECO:0000256" key="11">
    <source>
        <dbReference type="HAMAP-Rule" id="MF_00137"/>
    </source>
</evidence>
<dbReference type="NCBIfam" id="TIGR00081">
    <property type="entry name" value="purC"/>
    <property type="match status" value="1"/>
</dbReference>
<evidence type="ECO:0000256" key="1">
    <source>
        <dbReference type="ARBA" id="ARBA00004672"/>
    </source>
</evidence>
<name>A0A417YBL6_9BACI</name>
<dbReference type="InterPro" id="IPR018236">
    <property type="entry name" value="SAICAR_synthetase_CS"/>
</dbReference>
<evidence type="ECO:0000256" key="4">
    <source>
        <dbReference type="ARBA" id="ARBA00016460"/>
    </source>
</evidence>
<dbReference type="Pfam" id="PF01259">
    <property type="entry name" value="SAICAR_synt"/>
    <property type="match status" value="1"/>
</dbReference>
<comment type="similarity">
    <text evidence="2 11">Belongs to the SAICAR synthetase family.</text>
</comment>
<dbReference type="Proteomes" id="UP000285456">
    <property type="component" value="Unassembled WGS sequence"/>
</dbReference>
<dbReference type="GO" id="GO:0009236">
    <property type="term" value="P:cobalamin biosynthetic process"/>
    <property type="evidence" value="ECO:0007669"/>
    <property type="project" value="InterPro"/>
</dbReference>
<keyword evidence="6 11" id="KW-0547">Nucleotide-binding</keyword>
<comment type="caution">
    <text evidence="13">The sequence shown here is derived from an EMBL/GenBank/DDBJ whole genome shotgun (WGS) entry which is preliminary data.</text>
</comment>
<evidence type="ECO:0000259" key="12">
    <source>
        <dbReference type="Pfam" id="PF01259"/>
    </source>
</evidence>
<keyword evidence="5 11" id="KW-0436">Ligase</keyword>
<dbReference type="Gene3D" id="3.30.200.20">
    <property type="entry name" value="Phosphorylase Kinase, domain 1"/>
    <property type="match status" value="1"/>
</dbReference>
<feature type="domain" description="SAICAR synthetase/ADE2 N-terminal" evidence="12">
    <location>
        <begin position="6"/>
        <end position="232"/>
    </location>
</feature>
<evidence type="ECO:0000256" key="6">
    <source>
        <dbReference type="ARBA" id="ARBA00022741"/>
    </source>
</evidence>
<sequence length="237" mass="26734">MKADLVYEGKAKKVYQAEGRPGELVLSYKNDATAFNGKKKESFEGKGELNNSISTLIFQKLHKSGIETHFIEKLNDTEQLVVQTEIIPLEVVVRNIASGSIAKRLGIEEKTIFEKPIIEFYYKDDALGDPLINDEHALYVTTITEAEISEVKQKALQINHQLLELFQSIGITLVDFKLEFGRKACGDIVLADEISPDTCRLWDRATGEKLDKDVFRQGNGDLIEVYNEILQRLEAKA</sequence>
<gene>
    <name evidence="11" type="primary">purC</name>
    <name evidence="13" type="ORF">D1B32_18595</name>
</gene>
<evidence type="ECO:0000256" key="9">
    <source>
        <dbReference type="ARBA" id="ARBA00030409"/>
    </source>
</evidence>
<dbReference type="AlphaFoldDB" id="A0A417YBL6"/>